<feature type="region of interest" description="Disordered" evidence="4">
    <location>
        <begin position="369"/>
        <end position="444"/>
    </location>
</feature>
<dbReference type="GO" id="GO:0005975">
    <property type="term" value="P:carbohydrate metabolic process"/>
    <property type="evidence" value="ECO:0007669"/>
    <property type="project" value="InterPro"/>
</dbReference>
<dbReference type="InterPro" id="IPR003305">
    <property type="entry name" value="CenC_carb-bd"/>
</dbReference>
<feature type="domain" description="SLH" evidence="7">
    <location>
        <begin position="42"/>
        <end position="105"/>
    </location>
</feature>
<accession>A0AAU8NK87</accession>
<dbReference type="RefSeq" id="WP_366296012.1">
    <property type="nucleotide sequence ID" value="NZ_CP159992.1"/>
</dbReference>
<feature type="domain" description="GH16" evidence="8">
    <location>
        <begin position="431"/>
        <end position="700"/>
    </location>
</feature>
<feature type="compositionally biased region" description="Low complexity" evidence="4">
    <location>
        <begin position="373"/>
        <end position="388"/>
    </location>
</feature>
<dbReference type="InterPro" id="IPR008979">
    <property type="entry name" value="Galactose-bd-like_sf"/>
</dbReference>
<feature type="chain" id="PRO_5043672579" evidence="5">
    <location>
        <begin position="24"/>
        <end position="1497"/>
    </location>
</feature>
<dbReference type="Pfam" id="PF00395">
    <property type="entry name" value="SLH"/>
    <property type="match status" value="3"/>
</dbReference>
<dbReference type="Gene3D" id="2.60.120.200">
    <property type="match status" value="1"/>
</dbReference>
<name>A0AAU8NK87_9BACL</name>
<proteinExistence type="inferred from homology"/>
<gene>
    <name evidence="9" type="ORF">ABXS70_11960</name>
</gene>
<dbReference type="PROSITE" id="PS51272">
    <property type="entry name" value="SLH"/>
    <property type="match status" value="3"/>
</dbReference>
<comment type="similarity">
    <text evidence="1">Belongs to the glycosyl hydrolase 16 family.</text>
</comment>
<dbReference type="CDD" id="cd04080">
    <property type="entry name" value="CBM6_cellulase-like"/>
    <property type="match status" value="1"/>
</dbReference>
<dbReference type="PANTHER" id="PTHR10963:SF55">
    <property type="entry name" value="GLYCOSIDE HYDROLASE FAMILY 16 PROTEIN"/>
    <property type="match status" value="1"/>
</dbReference>
<keyword evidence="3" id="KW-0378">Hydrolase</keyword>
<dbReference type="GO" id="GO:0030246">
    <property type="term" value="F:carbohydrate binding"/>
    <property type="evidence" value="ECO:0007669"/>
    <property type="project" value="InterPro"/>
</dbReference>
<feature type="domain" description="CBM6" evidence="6">
    <location>
        <begin position="1058"/>
        <end position="1180"/>
    </location>
</feature>
<evidence type="ECO:0000259" key="6">
    <source>
        <dbReference type="PROSITE" id="PS51175"/>
    </source>
</evidence>
<reference evidence="9" key="1">
    <citation type="submission" date="2024-05" db="EMBL/GenBank/DDBJ databases">
        <title>Draft genome assemblies of 36 bacteria isolated from hibernating arctic ground squirrels.</title>
        <authorList>
            <person name="McKee H."/>
            <person name="Mullen L."/>
            <person name="Drown D.M."/>
            <person name="Duddleston K.N."/>
        </authorList>
    </citation>
    <scope>NUCLEOTIDE SEQUENCE</scope>
    <source>
        <strain evidence="9">AN1007</strain>
    </source>
</reference>
<dbReference type="SMART" id="SM00606">
    <property type="entry name" value="CBD_IV"/>
    <property type="match status" value="1"/>
</dbReference>
<dbReference type="InterPro" id="IPR013320">
    <property type="entry name" value="ConA-like_dom_sf"/>
</dbReference>
<evidence type="ECO:0000259" key="7">
    <source>
        <dbReference type="PROSITE" id="PS51272"/>
    </source>
</evidence>
<dbReference type="InterPro" id="IPR006584">
    <property type="entry name" value="Cellulose-bd_IV"/>
</dbReference>
<evidence type="ECO:0000259" key="8">
    <source>
        <dbReference type="PROSITE" id="PS51762"/>
    </source>
</evidence>
<evidence type="ECO:0000313" key="9">
    <source>
        <dbReference type="EMBL" id="XCP97363.1"/>
    </source>
</evidence>
<dbReference type="CDD" id="cd08023">
    <property type="entry name" value="GH16_laminarinase_like"/>
    <property type="match status" value="1"/>
</dbReference>
<sequence>MKKGLACLVAGSMIVSLAAPALAGAEQGKQQTAAEQVQASSLLLTPYKDLKGHWAEKDVMRMQDMALTKGYADGTFRPNERISRAEFVVMLDRVFGFAGGAAGTSYTDVTEQDWYFDAITRAVGSGIIQGTDESHLSPRLPITRQDALVMADRAFQLSTDSENETLNSTFKDEKDAADYAKRAINYFVHNKIVNGYNGKLAPKSNITRAEAATLMSSMIAAIKSVPGIYESKVDGNLIIRSADVTLQNTTVNGNLLLTEAIGEGTVKLDGVTVTGSVIVKGGGSHSIEIHNSSLNRIVADKRTGPVHIAITGTTQVQEMIVERKTSVELSAESTIQTLKVNGKARHTTIDGKGTIKQFDVHAPDVLLNGKAVTPGSHSNNTSSGTGQTEQPKPAAPGSGSSGSSSGSNNSSNSEGGGSSNPGGQTPSVPGTPSGEKPIPATTIPDEQWEMVWNDEFNASSVDASKWTVQDTELVYNNELQYYSPSNTRIVKDGSRNVLQIEAKREQKGSKNYTSGKLISKEKGDWTYGKVVVRAKLPVQQGMWPAIWMMPTDEAHYGGWPASGEIDIMELIGGQNKDHEIYSTIHYDSKKADGSHGHDQGKFTLPQGESFADEYHDFQVEWLPGMIRFYVDGKLHHQVNNWQTTAAGQPESYTFPAPFDRPFYLILNLAVGGDWPGSPENEFVSDKMNVDFVRVYAYKNMDEWPDVTSSPIEPEKQREPQEDRNQIYNEQFTKGVDASGVPVDWNFITNAGGEGKVEVVDDAVKGKAAKVTISKAGTETYSVQLTQMPMYIQKDKKYKVEFDAKASANRVIRSKVTQYEKSWTNYSEEKELSVTTDWQPYEYEFNMRNGSDNNARFEFNLGLNEGEVWVTNVRLKEIGEADPLPVERKALPDGNYVYNGTFDQGKQRLGFWNTQIQTDADAQISVNNFSKFPIMERQLVVDVKKTNGQPEQVAVVQPGMKLEGSTAYGFSFDAKADTAGIMDIGLSTAEGHDVKVLQGQQIQIGNEMKTYTGEIVIGEGQATAASELKLMFGGSAGKVYVDNVRLTKRGKPVSIQNYAHIAAADAYVMQGLQLEASDEGGQHVSYMDEGDLLQFKINAANDGVYAFSTRMASAKDDALVRFTVKDEEGNTAASSEFVLGNTGGWQTYKTVYLPPVSLQANKTYYVNFEGNEYNTRWLDISRSKVKNGGLSTDSSNWMLPATVTTATYSNEQGISMTLPGTTEHWWDAILQQGELSLEAGKTYRLSFDAAASSPKSMQVVLSKAGSDTEKYMEQTAEITEAKQQYTYTFTMGETADEAGMLNFGLGNPAAATGEHIVSIQNVMLFEVNPSAEEGGQPVRVNLIQNGGFSQGTDSWFTYAASNKPEDLVIRADNGQLQAQVRQVGENPWDRQLIQEGFGMQQGYTYKLTFKAKADQARKMSVGIGWVDVPANYKWTSFFGNQMDLTTEEQQFSYTFPVTEASYNNSRIVFDMGLIDGNEQEGTTITLSDVSLINMGKSQ</sequence>
<evidence type="ECO:0000256" key="3">
    <source>
        <dbReference type="ARBA" id="ARBA00022801"/>
    </source>
</evidence>
<feature type="domain" description="SLH" evidence="7">
    <location>
        <begin position="106"/>
        <end position="165"/>
    </location>
</feature>
<dbReference type="InterPro" id="IPR005084">
    <property type="entry name" value="CBM6"/>
</dbReference>
<dbReference type="PROSITE" id="PS51762">
    <property type="entry name" value="GH16_2"/>
    <property type="match status" value="1"/>
</dbReference>
<keyword evidence="2 5" id="KW-0732">Signal</keyword>
<dbReference type="InterPro" id="IPR001119">
    <property type="entry name" value="SLH_dom"/>
</dbReference>
<evidence type="ECO:0000256" key="4">
    <source>
        <dbReference type="SAM" id="MobiDB-lite"/>
    </source>
</evidence>
<dbReference type="Pfam" id="PF00722">
    <property type="entry name" value="Glyco_hydro_16"/>
    <property type="match status" value="1"/>
</dbReference>
<feature type="signal peptide" evidence="5">
    <location>
        <begin position="1"/>
        <end position="23"/>
    </location>
</feature>
<dbReference type="InterPro" id="IPR000757">
    <property type="entry name" value="Beta-glucanase-like"/>
</dbReference>
<dbReference type="PANTHER" id="PTHR10963">
    <property type="entry name" value="GLYCOSYL HYDROLASE-RELATED"/>
    <property type="match status" value="1"/>
</dbReference>
<evidence type="ECO:0000256" key="2">
    <source>
        <dbReference type="ARBA" id="ARBA00022729"/>
    </source>
</evidence>
<feature type="domain" description="SLH" evidence="7">
    <location>
        <begin position="167"/>
        <end position="229"/>
    </location>
</feature>
<evidence type="ECO:0000256" key="5">
    <source>
        <dbReference type="SAM" id="SignalP"/>
    </source>
</evidence>
<dbReference type="EMBL" id="CP159992">
    <property type="protein sequence ID" value="XCP97363.1"/>
    <property type="molecule type" value="Genomic_DNA"/>
</dbReference>
<protein>
    <submittedName>
        <fullName evidence="9">Carbohydrate binding domain-containing protein</fullName>
    </submittedName>
</protein>
<dbReference type="SUPFAM" id="SSF49899">
    <property type="entry name" value="Concanavalin A-like lectins/glucanases"/>
    <property type="match status" value="1"/>
</dbReference>
<organism evidence="9">
    <name type="scientific">Paenibacillus sp. AN1007</name>
    <dbReference type="NCBI Taxonomy" id="3151385"/>
    <lineage>
        <taxon>Bacteria</taxon>
        <taxon>Bacillati</taxon>
        <taxon>Bacillota</taxon>
        <taxon>Bacilli</taxon>
        <taxon>Bacillales</taxon>
        <taxon>Paenibacillaceae</taxon>
        <taxon>Paenibacillus</taxon>
    </lineage>
</organism>
<evidence type="ECO:0000256" key="1">
    <source>
        <dbReference type="ARBA" id="ARBA00006865"/>
    </source>
</evidence>
<dbReference type="Gene3D" id="2.60.120.260">
    <property type="entry name" value="Galactose-binding domain-like"/>
    <property type="match status" value="5"/>
</dbReference>
<dbReference type="PROSITE" id="PS51175">
    <property type="entry name" value="CBM6"/>
    <property type="match status" value="1"/>
</dbReference>
<dbReference type="GO" id="GO:0004553">
    <property type="term" value="F:hydrolase activity, hydrolyzing O-glycosyl compounds"/>
    <property type="evidence" value="ECO:0007669"/>
    <property type="project" value="InterPro"/>
</dbReference>
<dbReference type="Pfam" id="PF02018">
    <property type="entry name" value="CBM_4_9"/>
    <property type="match status" value="4"/>
</dbReference>
<dbReference type="SUPFAM" id="SSF49785">
    <property type="entry name" value="Galactose-binding domain-like"/>
    <property type="match status" value="5"/>
</dbReference>
<dbReference type="Pfam" id="PF03422">
    <property type="entry name" value="CBM_6"/>
    <property type="match status" value="1"/>
</dbReference>
<feature type="compositionally biased region" description="Low complexity" evidence="4">
    <location>
        <begin position="397"/>
        <end position="413"/>
    </location>
</feature>
<dbReference type="InterPro" id="IPR050546">
    <property type="entry name" value="Glycosyl_Hydrlase_16"/>
</dbReference>